<sequence>MVYLIFSSGPEHFHQPEFQALDAVAGWNVTLLIRNPNAKQNITYVGLNAELWHGSYGNHVASTCTYPLLLFQDVKEETRVRVEFASVGSAGDVANRTGEFGVTVLVIFVYETGRFGVDVGMRIVTN</sequence>
<dbReference type="Proteomes" id="UP000634136">
    <property type="component" value="Unassembled WGS sequence"/>
</dbReference>
<proteinExistence type="predicted"/>
<reference evidence="1" key="1">
    <citation type="submission" date="2020-09" db="EMBL/GenBank/DDBJ databases">
        <title>Genome-Enabled Discovery of Anthraquinone Biosynthesis in Senna tora.</title>
        <authorList>
            <person name="Kang S.-H."/>
            <person name="Pandey R.P."/>
            <person name="Lee C.-M."/>
            <person name="Sim J.-S."/>
            <person name="Jeong J.-T."/>
            <person name="Choi B.-S."/>
            <person name="Jung M."/>
            <person name="Ginzburg D."/>
            <person name="Zhao K."/>
            <person name="Won S.Y."/>
            <person name="Oh T.-J."/>
            <person name="Yu Y."/>
            <person name="Kim N.-H."/>
            <person name="Lee O.R."/>
            <person name="Lee T.-H."/>
            <person name="Bashyal P."/>
            <person name="Kim T.-S."/>
            <person name="Lee W.-H."/>
            <person name="Kawkins C."/>
            <person name="Kim C.-K."/>
            <person name="Kim J.S."/>
            <person name="Ahn B.O."/>
            <person name="Rhee S.Y."/>
            <person name="Sohng J.K."/>
        </authorList>
    </citation>
    <scope>NUCLEOTIDE SEQUENCE</scope>
    <source>
        <tissue evidence="1">Leaf</tissue>
    </source>
</reference>
<evidence type="ECO:0000313" key="2">
    <source>
        <dbReference type="Proteomes" id="UP000634136"/>
    </source>
</evidence>
<evidence type="ECO:0000313" key="1">
    <source>
        <dbReference type="EMBL" id="KAF7833638.1"/>
    </source>
</evidence>
<dbReference type="AlphaFoldDB" id="A0A834WXB5"/>
<dbReference type="EMBL" id="JAAIUW010000005">
    <property type="protein sequence ID" value="KAF7833638.1"/>
    <property type="molecule type" value="Genomic_DNA"/>
</dbReference>
<accession>A0A834WXB5</accession>
<organism evidence="1 2">
    <name type="scientific">Senna tora</name>
    <dbReference type="NCBI Taxonomy" id="362788"/>
    <lineage>
        <taxon>Eukaryota</taxon>
        <taxon>Viridiplantae</taxon>
        <taxon>Streptophyta</taxon>
        <taxon>Embryophyta</taxon>
        <taxon>Tracheophyta</taxon>
        <taxon>Spermatophyta</taxon>
        <taxon>Magnoliopsida</taxon>
        <taxon>eudicotyledons</taxon>
        <taxon>Gunneridae</taxon>
        <taxon>Pentapetalae</taxon>
        <taxon>rosids</taxon>
        <taxon>fabids</taxon>
        <taxon>Fabales</taxon>
        <taxon>Fabaceae</taxon>
        <taxon>Caesalpinioideae</taxon>
        <taxon>Cassia clade</taxon>
        <taxon>Senna</taxon>
    </lineage>
</organism>
<gene>
    <name evidence="1" type="ORF">G2W53_015971</name>
</gene>
<protein>
    <submittedName>
        <fullName evidence="1">Protein YLS9-like</fullName>
    </submittedName>
</protein>
<name>A0A834WXB5_9FABA</name>
<keyword evidence="2" id="KW-1185">Reference proteome</keyword>
<comment type="caution">
    <text evidence="1">The sequence shown here is derived from an EMBL/GenBank/DDBJ whole genome shotgun (WGS) entry which is preliminary data.</text>
</comment>